<dbReference type="GO" id="GO:0006508">
    <property type="term" value="P:proteolysis"/>
    <property type="evidence" value="ECO:0007669"/>
    <property type="project" value="UniProtKB-KW"/>
</dbReference>
<gene>
    <name evidence="3" type="ORF">KXJ69_11565</name>
</gene>
<dbReference type="PANTHER" id="PTHR43731">
    <property type="entry name" value="RHOMBOID PROTEASE"/>
    <property type="match status" value="1"/>
</dbReference>
<dbReference type="EMBL" id="JAHWDP010000005">
    <property type="protein sequence ID" value="MBW2938750.1"/>
    <property type="molecule type" value="Genomic_DNA"/>
</dbReference>
<protein>
    <submittedName>
        <fullName evidence="3">Rhomboid family intramembrane serine protease</fullName>
    </submittedName>
</protein>
<dbReference type="InterPro" id="IPR050925">
    <property type="entry name" value="Rhomboid_protease_S54"/>
</dbReference>
<dbReference type="GO" id="GO:0016020">
    <property type="term" value="C:membrane"/>
    <property type="evidence" value="ECO:0007669"/>
    <property type="project" value="InterPro"/>
</dbReference>
<evidence type="ECO:0000259" key="2">
    <source>
        <dbReference type="Pfam" id="PF01694"/>
    </source>
</evidence>
<dbReference type="PANTHER" id="PTHR43731:SF9">
    <property type="entry name" value="SLR1461 PROTEIN"/>
    <property type="match status" value="1"/>
</dbReference>
<evidence type="ECO:0000256" key="1">
    <source>
        <dbReference type="SAM" id="Phobius"/>
    </source>
</evidence>
<evidence type="ECO:0000313" key="4">
    <source>
        <dbReference type="Proteomes" id="UP001138686"/>
    </source>
</evidence>
<keyword evidence="1" id="KW-1133">Transmembrane helix</keyword>
<dbReference type="Proteomes" id="UP001138686">
    <property type="component" value="Unassembled WGS sequence"/>
</dbReference>
<keyword evidence="3" id="KW-0645">Protease</keyword>
<dbReference type="AlphaFoldDB" id="A0A9X1JWE5"/>
<keyword evidence="1" id="KW-0812">Transmembrane</keyword>
<dbReference type="RefSeq" id="WP_219053278.1">
    <property type="nucleotide sequence ID" value="NZ_JAHWDP010000005.1"/>
</dbReference>
<reference evidence="3" key="1">
    <citation type="submission" date="2021-07" db="EMBL/GenBank/DDBJ databases">
        <title>Aureisphaera sp. CAU 1614 isolated from sea sediment.</title>
        <authorList>
            <person name="Kim W."/>
        </authorList>
    </citation>
    <scope>NUCLEOTIDE SEQUENCE</scope>
    <source>
        <strain evidence="3">CAU 1614</strain>
    </source>
</reference>
<sequence length="252" mass="29711">MNSDKQLQFTFEVLVYPVIFVLAIWIVFWLEISYGLRFTKWGVFPQKIEGLKGILFSPFIHSSLKHLFNNSIPLLVLSVSLFYFYRSIRWKVLLWGLLLTGLLTWFIGRPAWHIGASGIIYMLAAFLFFKGIFSKQYQLTALALMVVFLYGSLLWYLFPIDPEISWEGHLSGFIVGVALSLVFRKNPIEEKKYDWEKEDYNPEEDPFLKHFDENGNFIEIVPKEPETEPEQTETKQDIKIIYRFKRKEKEGE</sequence>
<comment type="caution">
    <text evidence="3">The sequence shown here is derived from an EMBL/GenBank/DDBJ whole genome shotgun (WGS) entry which is preliminary data.</text>
</comment>
<keyword evidence="4" id="KW-1185">Reference proteome</keyword>
<proteinExistence type="predicted"/>
<feature type="transmembrane region" description="Helical" evidence="1">
    <location>
        <begin position="114"/>
        <end position="132"/>
    </location>
</feature>
<organism evidence="3 4">
    <name type="scientific">Halomarinibacterium sedimenti</name>
    <dbReference type="NCBI Taxonomy" id="2857106"/>
    <lineage>
        <taxon>Bacteria</taxon>
        <taxon>Pseudomonadati</taxon>
        <taxon>Bacteroidota</taxon>
        <taxon>Flavobacteriia</taxon>
        <taxon>Flavobacteriales</taxon>
        <taxon>Flavobacteriaceae</taxon>
        <taxon>Halomarinibacterium</taxon>
    </lineage>
</organism>
<keyword evidence="1" id="KW-0472">Membrane</keyword>
<dbReference type="Pfam" id="PF01694">
    <property type="entry name" value="Rhomboid"/>
    <property type="match status" value="1"/>
</dbReference>
<feature type="transmembrane region" description="Helical" evidence="1">
    <location>
        <begin position="139"/>
        <end position="158"/>
    </location>
</feature>
<feature type="transmembrane region" description="Helical" evidence="1">
    <location>
        <begin position="92"/>
        <end position="108"/>
    </location>
</feature>
<accession>A0A9X1JWE5</accession>
<feature type="transmembrane region" description="Helical" evidence="1">
    <location>
        <begin position="164"/>
        <end position="183"/>
    </location>
</feature>
<name>A0A9X1JWE5_9FLAO</name>
<feature type="transmembrane region" description="Helical" evidence="1">
    <location>
        <begin position="9"/>
        <end position="30"/>
    </location>
</feature>
<keyword evidence="3" id="KW-0378">Hydrolase</keyword>
<evidence type="ECO:0000313" key="3">
    <source>
        <dbReference type="EMBL" id="MBW2938750.1"/>
    </source>
</evidence>
<feature type="transmembrane region" description="Helical" evidence="1">
    <location>
        <begin position="67"/>
        <end position="85"/>
    </location>
</feature>
<dbReference type="InterPro" id="IPR022764">
    <property type="entry name" value="Peptidase_S54_rhomboid_dom"/>
</dbReference>
<dbReference type="GO" id="GO:0004252">
    <property type="term" value="F:serine-type endopeptidase activity"/>
    <property type="evidence" value="ECO:0007669"/>
    <property type="project" value="InterPro"/>
</dbReference>
<feature type="domain" description="Peptidase S54 rhomboid" evidence="2">
    <location>
        <begin position="54"/>
        <end position="185"/>
    </location>
</feature>